<proteinExistence type="predicted"/>
<dbReference type="SUPFAM" id="SSF51905">
    <property type="entry name" value="FAD/NAD(P)-binding domain"/>
    <property type="match status" value="1"/>
</dbReference>
<keyword evidence="2" id="KW-1185">Reference proteome</keyword>
<accession>A0ABW7AXJ4</accession>
<dbReference type="Gene3D" id="3.50.50.60">
    <property type="entry name" value="FAD/NAD(P)-binding domain"/>
    <property type="match status" value="2"/>
</dbReference>
<reference evidence="1 2" key="1">
    <citation type="submission" date="2024-10" db="EMBL/GenBank/DDBJ databases">
        <title>The Natural Products Discovery Center: Release of the First 8490 Sequenced Strains for Exploring Actinobacteria Biosynthetic Diversity.</title>
        <authorList>
            <person name="Kalkreuter E."/>
            <person name="Kautsar S.A."/>
            <person name="Yang D."/>
            <person name="Bader C.D."/>
            <person name="Teijaro C.N."/>
            <person name="Fluegel L."/>
            <person name="Davis C.M."/>
            <person name="Simpson J.R."/>
            <person name="Lauterbach L."/>
            <person name="Steele A.D."/>
            <person name="Gui C."/>
            <person name="Meng S."/>
            <person name="Li G."/>
            <person name="Viehrig K."/>
            <person name="Ye F."/>
            <person name="Su P."/>
            <person name="Kiefer A.F."/>
            <person name="Nichols A."/>
            <person name="Cepeda A.J."/>
            <person name="Yan W."/>
            <person name="Fan B."/>
            <person name="Jiang Y."/>
            <person name="Adhikari A."/>
            <person name="Zheng C.-J."/>
            <person name="Schuster L."/>
            <person name="Cowan T.M."/>
            <person name="Smanski M.J."/>
            <person name="Chevrette M.G."/>
            <person name="De Carvalho L.P.S."/>
            <person name="Shen B."/>
        </authorList>
    </citation>
    <scope>NUCLEOTIDE SEQUENCE [LARGE SCALE GENOMIC DNA]</scope>
    <source>
        <strain evidence="1 2">NPDC048320</strain>
    </source>
</reference>
<dbReference type="PANTHER" id="PTHR42877:SF4">
    <property type="entry name" value="FAD_NAD(P)-BINDING DOMAIN-CONTAINING PROTEIN-RELATED"/>
    <property type="match status" value="1"/>
</dbReference>
<dbReference type="Proteomes" id="UP001604267">
    <property type="component" value="Unassembled WGS sequence"/>
</dbReference>
<comment type="caution">
    <text evidence="1">The sequence shown here is derived from an EMBL/GenBank/DDBJ whole genome shotgun (WGS) entry which is preliminary data.</text>
</comment>
<dbReference type="GO" id="GO:0004497">
    <property type="term" value="F:monooxygenase activity"/>
    <property type="evidence" value="ECO:0007669"/>
    <property type="project" value="UniProtKB-KW"/>
</dbReference>
<dbReference type="InterPro" id="IPR036188">
    <property type="entry name" value="FAD/NAD-bd_sf"/>
</dbReference>
<dbReference type="PANTHER" id="PTHR42877">
    <property type="entry name" value="L-ORNITHINE N(5)-MONOOXYGENASE-RELATED"/>
    <property type="match status" value="1"/>
</dbReference>
<name>A0ABW7AXJ4_9ACTN</name>
<gene>
    <name evidence="1" type="ORF">ACGFZB_04005</name>
</gene>
<dbReference type="InterPro" id="IPR051209">
    <property type="entry name" value="FAD-bind_Monooxygenase_sf"/>
</dbReference>
<dbReference type="EMBL" id="JBICYV010000002">
    <property type="protein sequence ID" value="MFG3009617.1"/>
    <property type="molecule type" value="Genomic_DNA"/>
</dbReference>
<evidence type="ECO:0000313" key="1">
    <source>
        <dbReference type="EMBL" id="MFG3009617.1"/>
    </source>
</evidence>
<protein>
    <submittedName>
        <fullName evidence="1">Flavin-containing monooxygenase</fullName>
        <ecNumber evidence="1">1.14.13.-</ecNumber>
    </submittedName>
</protein>
<keyword evidence="1" id="KW-0560">Oxidoreductase</keyword>
<dbReference type="Pfam" id="PF13738">
    <property type="entry name" value="Pyr_redox_3"/>
    <property type="match status" value="1"/>
</dbReference>
<dbReference type="PRINTS" id="PR00368">
    <property type="entry name" value="FADPNR"/>
</dbReference>
<dbReference type="PRINTS" id="PR00411">
    <property type="entry name" value="PNDRDTASEI"/>
</dbReference>
<keyword evidence="1" id="KW-0503">Monooxygenase</keyword>
<organism evidence="1 2">
    <name type="scientific">Streptomyces cinerochromogenes</name>
    <dbReference type="NCBI Taxonomy" id="66422"/>
    <lineage>
        <taxon>Bacteria</taxon>
        <taxon>Bacillati</taxon>
        <taxon>Actinomycetota</taxon>
        <taxon>Actinomycetes</taxon>
        <taxon>Kitasatosporales</taxon>
        <taxon>Streptomycetaceae</taxon>
        <taxon>Streptomyces</taxon>
    </lineage>
</organism>
<evidence type="ECO:0000313" key="2">
    <source>
        <dbReference type="Proteomes" id="UP001604267"/>
    </source>
</evidence>
<dbReference type="EC" id="1.14.13.-" evidence="1"/>
<dbReference type="RefSeq" id="WP_392815320.1">
    <property type="nucleotide sequence ID" value="NZ_JBICYV010000002.1"/>
</dbReference>
<sequence length="641" mass="71803">MATRDEPRKELLDASDAAIEDAVRYADPMVLRGLLYQLTGDEEVAATQVTTVPAGALAMRVLHRDEDIALLRRKAARFLKAYRDAGAGDIGPGPAERLPVSLTLAAGQDIPDEDMGLWLEDLALDPWARSLRWQGPPPRERLDDFHVTVIGAGLGGLNAAVQLKRAGIAHTVIEKNSGVGGTWWENRYPGCRVDSPSRAYTHLYGVDFGYPYPFCPAEKNAEYLDWVADEFDVRTDIVFDTEVRAMDWDEDSGTWAIHVTGPQGEYTVRSNAVISAVGFLNRPNVPRIEGAEEFDGPSWHTARWPQEADLAGKRVAVIGTGCTGYQLIPELALEAGHVTVFQRTPQWLFGVPGYRSPFPEQVPWLDRNMPYHTNFMRFRATYATEALASVTEIDPDFDDPHSLSAANKAARDNALAFLESKLGDPRLVERMTPPHPVLAARPVLVDPEYSVLDAIQRDDVTLVTDGIRRINRTGIETQDGTRHDLDAIVYATGFRARDYLFPMKITGRGGLTLDELWSDGGARAYKGCMMPGFPNLWTIYGPNTSSMLNIPTYHELITVHALECIERLVRDGKKAITVREEPYRRFNEEVDRRNLTKTWSDPRARSYYWTEAGRTATQCPFSAGEVWRFLRHPDFADLEIR</sequence>